<dbReference type="PROSITE" id="PS00893">
    <property type="entry name" value="NUDIX_BOX"/>
    <property type="match status" value="1"/>
</dbReference>
<dbReference type="PROSITE" id="PS51462">
    <property type="entry name" value="NUDIX"/>
    <property type="match status" value="1"/>
</dbReference>
<evidence type="ECO:0000256" key="5">
    <source>
        <dbReference type="ARBA" id="ARBA00022723"/>
    </source>
</evidence>
<dbReference type="InterPro" id="IPR013024">
    <property type="entry name" value="GGCT-like"/>
</dbReference>
<dbReference type="PANTHER" id="PTHR11839">
    <property type="entry name" value="UDP/ADP-SUGAR PYROPHOSPHATASE"/>
    <property type="match status" value="1"/>
</dbReference>
<dbReference type="SUPFAM" id="SSF110857">
    <property type="entry name" value="Gamma-glutamyl cyclotransferase-like"/>
    <property type="match status" value="1"/>
</dbReference>
<dbReference type="GO" id="GO:0006753">
    <property type="term" value="P:nucleoside phosphate metabolic process"/>
    <property type="evidence" value="ECO:0007669"/>
    <property type="project" value="TreeGrafter"/>
</dbReference>
<sequence length="373" mass="40501">MRDVFLYGTLRHAPLLAIVLGETPPGQQAARLSGHAVRAVAGAPYPALVPAPGESAEGILLRDQGPRALGRLCHYEAAFGYAAAPVTVETDAGPKPAQVFLPDVPPETDGPWSLGDWQAAWGRLSEEAAREVMAHHGRLSPGAIGDIFGMIRSRAHSRVLGATPRPRAPIVASADRGSVELLAHRRPYASYFAMEEQDLRFPLFGGGYSEAVTRAALVATDAALVVPYDPRRDEVLLIEQFRPGPYLRGDPRPWCLEPVAGRVDPGEAPETTARREAEEEAGVTLERLETISRSYPSPGCSTEFFYIYLGLADLSRPPAETGGLEEEAEDIRRHVLPLEQVVEWADAGLLDVGPLELSVHWLARHRDRLRTAG</sequence>
<dbReference type="InterPro" id="IPR020084">
    <property type="entry name" value="NUDIX_hydrolase_CS"/>
</dbReference>
<evidence type="ECO:0000259" key="16">
    <source>
        <dbReference type="PROSITE" id="PS51462"/>
    </source>
</evidence>
<dbReference type="GO" id="GO:0005829">
    <property type="term" value="C:cytosol"/>
    <property type="evidence" value="ECO:0007669"/>
    <property type="project" value="TreeGrafter"/>
</dbReference>
<feature type="binding site" evidence="13">
    <location>
        <position position="276"/>
    </location>
    <ligand>
        <name>Mg(2+)</name>
        <dbReference type="ChEBI" id="CHEBI:18420"/>
        <label>1</label>
    </ligand>
</feature>
<feature type="binding site" evidence="13">
    <location>
        <position position="329"/>
    </location>
    <ligand>
        <name>Mg(2+)</name>
        <dbReference type="ChEBI" id="CHEBI:18420"/>
        <label>1</label>
    </ligand>
</feature>
<evidence type="ECO:0000256" key="10">
    <source>
        <dbReference type="ARBA" id="ARBA00030308"/>
    </source>
</evidence>
<dbReference type="NCBIfam" id="TIGR00052">
    <property type="entry name" value="nudix-type nucleoside diphosphatase, YffH/AdpP family"/>
    <property type="match status" value="1"/>
</dbReference>
<comment type="catalytic activity">
    <reaction evidence="12">
        <text>ADP-D-ribose + H2O = D-ribose 5-phosphate + AMP + 2 H(+)</text>
        <dbReference type="Rhea" id="RHEA:10412"/>
        <dbReference type="ChEBI" id="CHEBI:15377"/>
        <dbReference type="ChEBI" id="CHEBI:15378"/>
        <dbReference type="ChEBI" id="CHEBI:57967"/>
        <dbReference type="ChEBI" id="CHEBI:78346"/>
        <dbReference type="ChEBI" id="CHEBI:456215"/>
        <dbReference type="EC" id="3.6.1.13"/>
    </reaction>
</comment>
<dbReference type="Pfam" id="PF06094">
    <property type="entry name" value="GGACT"/>
    <property type="match status" value="1"/>
</dbReference>
<dbReference type="CDD" id="cd06661">
    <property type="entry name" value="GGCT_like"/>
    <property type="match status" value="1"/>
</dbReference>
<evidence type="ECO:0000256" key="4">
    <source>
        <dbReference type="ARBA" id="ARBA00013297"/>
    </source>
</evidence>
<feature type="binding site" evidence="13">
    <location>
        <position position="260"/>
    </location>
    <ligand>
        <name>Mg(2+)</name>
        <dbReference type="ChEBI" id="CHEBI:18420"/>
        <label>1</label>
    </ligand>
</feature>
<dbReference type="EC" id="3.6.1.13" evidence="3"/>
<keyword evidence="18" id="KW-1185">Reference proteome</keyword>
<dbReference type="RefSeq" id="WP_113289068.1">
    <property type="nucleotide sequence ID" value="NZ_QNTQ01000006.1"/>
</dbReference>
<evidence type="ECO:0000256" key="6">
    <source>
        <dbReference type="ARBA" id="ARBA00022801"/>
    </source>
</evidence>
<dbReference type="GO" id="GO:0046872">
    <property type="term" value="F:metal ion binding"/>
    <property type="evidence" value="ECO:0007669"/>
    <property type="project" value="UniProtKB-KW"/>
</dbReference>
<evidence type="ECO:0000256" key="11">
    <source>
        <dbReference type="ARBA" id="ARBA00033056"/>
    </source>
</evidence>
<keyword evidence="5 13" id="KW-0479">Metal-binding</keyword>
<evidence type="ECO:0000313" key="18">
    <source>
        <dbReference type="Proteomes" id="UP000253370"/>
    </source>
</evidence>
<comment type="caution">
    <text evidence="17">The sequence shown here is derived from an EMBL/GenBank/DDBJ whole genome shotgun (WGS) entry which is preliminary data.</text>
</comment>
<dbReference type="GO" id="GO:0019144">
    <property type="term" value="F:ADP-sugar diphosphatase activity"/>
    <property type="evidence" value="ECO:0007669"/>
    <property type="project" value="TreeGrafter"/>
</dbReference>
<evidence type="ECO:0000256" key="2">
    <source>
        <dbReference type="ARBA" id="ARBA00007482"/>
    </source>
</evidence>
<dbReference type="GO" id="GO:0019693">
    <property type="term" value="P:ribose phosphate metabolic process"/>
    <property type="evidence" value="ECO:0007669"/>
    <property type="project" value="TreeGrafter"/>
</dbReference>
<dbReference type="GO" id="GO:0047631">
    <property type="term" value="F:ADP-ribose diphosphatase activity"/>
    <property type="evidence" value="ECO:0007669"/>
    <property type="project" value="UniProtKB-EC"/>
</dbReference>
<dbReference type="Pfam" id="PF00293">
    <property type="entry name" value="NUDIX"/>
    <property type="match status" value="1"/>
</dbReference>
<keyword evidence="6" id="KW-0378">Hydrolase</keyword>
<evidence type="ECO:0000313" key="17">
    <source>
        <dbReference type="EMBL" id="RBI85809.1"/>
    </source>
</evidence>
<evidence type="ECO:0000256" key="14">
    <source>
        <dbReference type="PIRSR" id="PIRSR604385-3"/>
    </source>
</evidence>
<dbReference type="Gene3D" id="3.10.490.10">
    <property type="entry name" value="Gamma-glutamyl cyclotransferase-like"/>
    <property type="match status" value="1"/>
</dbReference>
<dbReference type="InterPro" id="IPR009288">
    <property type="entry name" value="AIG2-like_dom"/>
</dbReference>
<evidence type="ECO:0000256" key="9">
    <source>
        <dbReference type="ARBA" id="ARBA00030162"/>
    </source>
</evidence>
<accession>A0A365UA16</accession>
<evidence type="ECO:0000256" key="15">
    <source>
        <dbReference type="SAM" id="MobiDB-lite"/>
    </source>
</evidence>
<name>A0A365UA16_9RHOB</name>
<comment type="similarity">
    <text evidence="2">Belongs to the Nudix hydrolase family. NudF subfamily.</text>
</comment>
<dbReference type="AlphaFoldDB" id="A0A365UA16"/>
<evidence type="ECO:0000256" key="1">
    <source>
        <dbReference type="ARBA" id="ARBA00001946"/>
    </source>
</evidence>
<evidence type="ECO:0000256" key="8">
    <source>
        <dbReference type="ARBA" id="ARBA00025164"/>
    </source>
</evidence>
<dbReference type="InterPro" id="IPR036568">
    <property type="entry name" value="GGCT-like_sf"/>
</dbReference>
<feature type="domain" description="Nudix hydrolase" evidence="16">
    <location>
        <begin position="218"/>
        <end position="358"/>
    </location>
</feature>
<dbReference type="SUPFAM" id="SSF55811">
    <property type="entry name" value="Nudix"/>
    <property type="match status" value="1"/>
</dbReference>
<dbReference type="Proteomes" id="UP000253370">
    <property type="component" value="Unassembled WGS sequence"/>
</dbReference>
<evidence type="ECO:0000256" key="7">
    <source>
        <dbReference type="ARBA" id="ARBA00022842"/>
    </source>
</evidence>
<protein>
    <recommendedName>
        <fullName evidence="4">ADP-ribose pyrophosphatase</fullName>
        <ecNumber evidence="3">3.6.1.13</ecNumber>
    </recommendedName>
    <alternativeName>
        <fullName evidence="9">ADP-ribose diphosphatase</fullName>
    </alternativeName>
    <alternativeName>
        <fullName evidence="11">ADP-ribose phosphohydrolase</fullName>
    </alternativeName>
    <alternativeName>
        <fullName evidence="10">Adenosine diphosphoribose pyrophosphatase</fullName>
    </alternativeName>
</protein>
<organism evidence="17 18">
    <name type="scientific">Rhodosalinus halophilus</name>
    <dbReference type="NCBI Taxonomy" id="2259333"/>
    <lineage>
        <taxon>Bacteria</taxon>
        <taxon>Pseudomonadati</taxon>
        <taxon>Pseudomonadota</taxon>
        <taxon>Alphaproteobacteria</taxon>
        <taxon>Rhodobacterales</taxon>
        <taxon>Paracoccaceae</taxon>
        <taxon>Rhodosalinus</taxon>
    </lineage>
</organism>
<keyword evidence="7 13" id="KW-0460">Magnesium</keyword>
<feature type="short sequence motif" description="Nudix box" evidence="14">
    <location>
        <begin position="261"/>
        <end position="283"/>
    </location>
</feature>
<evidence type="ECO:0000256" key="12">
    <source>
        <dbReference type="ARBA" id="ARBA00049546"/>
    </source>
</evidence>
<dbReference type="Gene3D" id="3.90.79.10">
    <property type="entry name" value="Nucleoside Triphosphate Pyrophosphohydrolase"/>
    <property type="match status" value="1"/>
</dbReference>
<proteinExistence type="inferred from homology"/>
<dbReference type="CDD" id="cd24155">
    <property type="entry name" value="NUDIX_ADPRase"/>
    <property type="match status" value="1"/>
</dbReference>
<dbReference type="OrthoDB" id="5292471at2"/>
<dbReference type="PANTHER" id="PTHR11839:SF5">
    <property type="entry name" value="ADP-RIBOSE PYROPHOSPHATASE"/>
    <property type="match status" value="1"/>
</dbReference>
<gene>
    <name evidence="17" type="ORF">DRV85_08795</name>
</gene>
<feature type="binding site" evidence="13">
    <location>
        <position position="280"/>
    </location>
    <ligand>
        <name>Mg(2+)</name>
        <dbReference type="ChEBI" id="CHEBI:18420"/>
        <label>1</label>
    </ligand>
</feature>
<comment type="cofactor">
    <cofactor evidence="1 13">
        <name>Mg(2+)</name>
        <dbReference type="ChEBI" id="CHEBI:18420"/>
    </cofactor>
</comment>
<comment type="function">
    <text evidence="8">Acts on ADP-mannose and ADP-glucose as well as ADP-ribose. Prevents glycogen biosynthesis. The reaction catalyzed by this enzyme is a limiting step of the gluconeogenic process.</text>
</comment>
<dbReference type="InterPro" id="IPR000086">
    <property type="entry name" value="NUDIX_hydrolase_dom"/>
</dbReference>
<evidence type="ECO:0000256" key="13">
    <source>
        <dbReference type="PIRSR" id="PIRSR604385-2"/>
    </source>
</evidence>
<evidence type="ECO:0000256" key="3">
    <source>
        <dbReference type="ARBA" id="ARBA00012453"/>
    </source>
</evidence>
<dbReference type="InterPro" id="IPR004385">
    <property type="entry name" value="NDP_pyrophosphatase"/>
</dbReference>
<feature type="region of interest" description="Disordered" evidence="15">
    <location>
        <begin position="260"/>
        <end position="280"/>
    </location>
</feature>
<dbReference type="InterPro" id="IPR015797">
    <property type="entry name" value="NUDIX_hydrolase-like_dom_sf"/>
</dbReference>
<dbReference type="EMBL" id="QNTQ01000006">
    <property type="protein sequence ID" value="RBI85809.1"/>
    <property type="molecule type" value="Genomic_DNA"/>
</dbReference>
<reference evidence="17 18" key="1">
    <citation type="submission" date="2018-07" db="EMBL/GenBank/DDBJ databases">
        <title>Rhodosalinus sp. strain E84T genomic sequence and assembly.</title>
        <authorList>
            <person name="Liu Z.-W."/>
            <person name="Lu D.-C."/>
        </authorList>
    </citation>
    <scope>NUCLEOTIDE SEQUENCE [LARGE SCALE GENOMIC DNA]</scope>
    <source>
        <strain evidence="17 18">E84</strain>
    </source>
</reference>